<organism evidence="1">
    <name type="scientific">viral metagenome</name>
    <dbReference type="NCBI Taxonomy" id="1070528"/>
    <lineage>
        <taxon>unclassified sequences</taxon>
        <taxon>metagenomes</taxon>
        <taxon>organismal metagenomes</taxon>
    </lineage>
</organism>
<accession>A0A6H1Z702</accession>
<dbReference type="EMBL" id="MT143893">
    <property type="protein sequence ID" value="QJB05009.1"/>
    <property type="molecule type" value="Genomic_DNA"/>
</dbReference>
<name>A0A6H1Z702_9ZZZZ</name>
<dbReference type="EMBL" id="MT143700">
    <property type="protein sequence ID" value="QJA43334.1"/>
    <property type="molecule type" value="Genomic_DNA"/>
</dbReference>
<sequence length="99" mass="11732">MIHEYEGVVLEVKKDTFFTRLVDLTCKSVDQETEILIDEVFDEDKEFIVPGAIFNWHTSSFAPIIRFRQLPIWREEEMQEAQRKAEQLQESLGWRGGKE</sequence>
<gene>
    <name evidence="1" type="ORF">MM171A00247_0048</name>
    <name evidence="2" type="ORF">MM171B00144_0048</name>
</gene>
<reference evidence="1" key="1">
    <citation type="submission" date="2020-03" db="EMBL/GenBank/DDBJ databases">
        <title>The deep terrestrial virosphere.</title>
        <authorList>
            <person name="Holmfeldt K."/>
            <person name="Nilsson E."/>
            <person name="Simone D."/>
            <person name="Lopez-Fernandez M."/>
            <person name="Wu X."/>
            <person name="de Brujin I."/>
            <person name="Lundin D."/>
            <person name="Andersson A."/>
            <person name="Bertilsson S."/>
            <person name="Dopson M."/>
        </authorList>
    </citation>
    <scope>NUCLEOTIDE SEQUENCE</scope>
    <source>
        <strain evidence="1">MM171A00247</strain>
        <strain evidence="2">MM171B00144</strain>
    </source>
</reference>
<dbReference type="AlphaFoldDB" id="A0A6H1Z702"/>
<proteinExistence type="predicted"/>
<evidence type="ECO:0000313" key="2">
    <source>
        <dbReference type="EMBL" id="QJB05009.1"/>
    </source>
</evidence>
<evidence type="ECO:0000313" key="1">
    <source>
        <dbReference type="EMBL" id="QJA43334.1"/>
    </source>
</evidence>
<protein>
    <submittedName>
        <fullName evidence="1">Uncharacterized protein</fullName>
    </submittedName>
</protein>